<dbReference type="Proteomes" id="UP000234681">
    <property type="component" value="Chromosome 13"/>
</dbReference>
<feature type="transmembrane region" description="Helical" evidence="1">
    <location>
        <begin position="53"/>
        <end position="72"/>
    </location>
</feature>
<evidence type="ECO:0000313" key="3">
    <source>
        <dbReference type="Proteomes" id="UP000234681"/>
    </source>
</evidence>
<proteinExistence type="predicted"/>
<gene>
    <name evidence="2" type="primary">Lad1_predicted</name>
    <name evidence="2" type="ORF">rCG_46060</name>
</gene>
<dbReference type="AlphaFoldDB" id="A6ICG7"/>
<keyword evidence="1" id="KW-1133">Transmembrane helix</keyword>
<reference evidence="2 3" key="1">
    <citation type="submission" date="2005-09" db="EMBL/GenBank/DDBJ databases">
        <authorList>
            <person name="Mural R.J."/>
            <person name="Li P.W."/>
            <person name="Adams M.D."/>
            <person name="Amanatides P.G."/>
            <person name="Baden-Tillson H."/>
            <person name="Barnstead M."/>
            <person name="Chin S.H."/>
            <person name="Dew I."/>
            <person name="Evans C.A."/>
            <person name="Ferriera S."/>
            <person name="Flanigan M."/>
            <person name="Fosler C."/>
            <person name="Glodek A."/>
            <person name="Gu Z."/>
            <person name="Holt R.A."/>
            <person name="Jennings D."/>
            <person name="Kraft C.L."/>
            <person name="Lu F."/>
            <person name="Nguyen T."/>
            <person name="Nusskern D.R."/>
            <person name="Pfannkoch C.M."/>
            <person name="Sitter C."/>
            <person name="Sutton G.G."/>
            <person name="Venter J.C."/>
            <person name="Wang Z."/>
            <person name="Woodage T."/>
            <person name="Zheng X.H."/>
            <person name="Zhong F."/>
        </authorList>
    </citation>
    <scope>NUCLEOTIDE SEQUENCE [LARGE SCALE GENOMIC DNA]</scope>
    <source>
        <strain>BN</strain>
        <strain evidence="3">Sprague-Dawley</strain>
    </source>
</reference>
<protein>
    <submittedName>
        <fullName evidence="2">Ladinin (Predicted), isoform CRA_a</fullName>
    </submittedName>
</protein>
<evidence type="ECO:0000313" key="2">
    <source>
        <dbReference type="EMBL" id="EDM09680.1"/>
    </source>
</evidence>
<keyword evidence="1" id="KW-0812">Transmembrane</keyword>
<sequence length="98" mass="11334">MCYIRCLCCVPHHPAALIGSSVPFCLTPCLFSHPEKTFPRKDLINSFSLRHKWLVMLMGLFPWALLSWSPLWELRDHRLALLEEETHPSLPSPPILRS</sequence>
<dbReference type="EMBL" id="CH473958">
    <property type="protein sequence ID" value="EDM09680.1"/>
    <property type="molecule type" value="Genomic_DNA"/>
</dbReference>
<organism evidence="2 3">
    <name type="scientific">Rattus norvegicus</name>
    <name type="common">Rat</name>
    <dbReference type="NCBI Taxonomy" id="10116"/>
    <lineage>
        <taxon>Eukaryota</taxon>
        <taxon>Metazoa</taxon>
        <taxon>Chordata</taxon>
        <taxon>Craniata</taxon>
        <taxon>Vertebrata</taxon>
        <taxon>Euteleostomi</taxon>
        <taxon>Mammalia</taxon>
        <taxon>Eutheria</taxon>
        <taxon>Euarchontoglires</taxon>
        <taxon>Glires</taxon>
        <taxon>Rodentia</taxon>
        <taxon>Myomorpha</taxon>
        <taxon>Muroidea</taxon>
        <taxon>Muridae</taxon>
        <taxon>Murinae</taxon>
        <taxon>Rattus</taxon>
    </lineage>
</organism>
<evidence type="ECO:0000256" key="1">
    <source>
        <dbReference type="SAM" id="Phobius"/>
    </source>
</evidence>
<accession>A6ICG7</accession>
<keyword evidence="1" id="KW-0472">Membrane</keyword>
<name>A6ICG7_RAT</name>